<dbReference type="AlphaFoldDB" id="A0AAQ4F7L1"/>
<keyword evidence="3" id="KW-1185">Reference proteome</keyword>
<protein>
    <recommendedName>
        <fullName evidence="4">Secreted protein</fullName>
    </recommendedName>
</protein>
<reference evidence="2 3" key="1">
    <citation type="journal article" date="2023" name="Arcadia Sci">
        <title>De novo assembly of a long-read Amblyomma americanum tick genome.</title>
        <authorList>
            <person name="Chou S."/>
            <person name="Poskanzer K.E."/>
            <person name="Rollins M."/>
            <person name="Thuy-Boun P.S."/>
        </authorList>
    </citation>
    <scope>NUCLEOTIDE SEQUENCE [LARGE SCALE GENOMIC DNA]</scope>
    <source>
        <strain evidence="2">F_SG_1</strain>
        <tissue evidence="2">Salivary glands</tissue>
    </source>
</reference>
<sequence>MRCSIFLSVVFHAALCIGMQPFGDQAPLVSNCRKAVEDDMVLGEYVKKCVYLCQGLPYRSAKEDDGTQCVKIVGGERALGFCKDGQCELDVKEK</sequence>
<proteinExistence type="predicted"/>
<evidence type="ECO:0000313" key="3">
    <source>
        <dbReference type="Proteomes" id="UP001321473"/>
    </source>
</evidence>
<name>A0AAQ4F7L1_AMBAM</name>
<keyword evidence="1" id="KW-0732">Signal</keyword>
<comment type="caution">
    <text evidence="2">The sequence shown here is derived from an EMBL/GenBank/DDBJ whole genome shotgun (WGS) entry which is preliminary data.</text>
</comment>
<evidence type="ECO:0000256" key="1">
    <source>
        <dbReference type="SAM" id="SignalP"/>
    </source>
</evidence>
<organism evidence="2 3">
    <name type="scientific">Amblyomma americanum</name>
    <name type="common">Lone star tick</name>
    <dbReference type="NCBI Taxonomy" id="6943"/>
    <lineage>
        <taxon>Eukaryota</taxon>
        <taxon>Metazoa</taxon>
        <taxon>Ecdysozoa</taxon>
        <taxon>Arthropoda</taxon>
        <taxon>Chelicerata</taxon>
        <taxon>Arachnida</taxon>
        <taxon>Acari</taxon>
        <taxon>Parasitiformes</taxon>
        <taxon>Ixodida</taxon>
        <taxon>Ixodoidea</taxon>
        <taxon>Ixodidae</taxon>
        <taxon>Amblyomminae</taxon>
        <taxon>Amblyomma</taxon>
    </lineage>
</organism>
<dbReference type="Proteomes" id="UP001321473">
    <property type="component" value="Unassembled WGS sequence"/>
</dbReference>
<feature type="chain" id="PRO_5043056510" description="Secreted protein" evidence="1">
    <location>
        <begin position="19"/>
        <end position="94"/>
    </location>
</feature>
<accession>A0AAQ4F7L1</accession>
<dbReference type="EMBL" id="JARKHS020005869">
    <property type="protein sequence ID" value="KAK8783130.1"/>
    <property type="molecule type" value="Genomic_DNA"/>
</dbReference>
<gene>
    <name evidence="2" type="ORF">V5799_015533</name>
</gene>
<feature type="signal peptide" evidence="1">
    <location>
        <begin position="1"/>
        <end position="18"/>
    </location>
</feature>
<evidence type="ECO:0008006" key="4">
    <source>
        <dbReference type="Google" id="ProtNLM"/>
    </source>
</evidence>
<evidence type="ECO:0000313" key="2">
    <source>
        <dbReference type="EMBL" id="KAK8783130.1"/>
    </source>
</evidence>